<reference evidence="1" key="1">
    <citation type="submission" date="2016-01" db="EMBL/GenBank/DDBJ databases">
        <authorList>
            <person name="Peeters C."/>
        </authorList>
    </citation>
    <scope>NUCLEOTIDE SEQUENCE</scope>
    <source>
        <strain evidence="1">LMG 29322</strain>
    </source>
</reference>
<organism evidence="1 2">
    <name type="scientific">Caballeronia hypogeia</name>
    <dbReference type="NCBI Taxonomy" id="1777140"/>
    <lineage>
        <taxon>Bacteria</taxon>
        <taxon>Pseudomonadati</taxon>
        <taxon>Pseudomonadota</taxon>
        <taxon>Betaproteobacteria</taxon>
        <taxon>Burkholderiales</taxon>
        <taxon>Burkholderiaceae</taxon>
        <taxon>Caballeronia</taxon>
    </lineage>
</organism>
<evidence type="ECO:0000313" key="2">
    <source>
        <dbReference type="Proteomes" id="UP000054851"/>
    </source>
</evidence>
<keyword evidence="2" id="KW-1185">Reference proteome</keyword>
<sequence length="124" mass="14113">MQHHYERPMAKAMYILGQIGAIICHESGPCPQTAVLTKMASRPAEGFSIAVASMDELCSPQLGNRRTLLRWKHREIRRLRRMLPDPLPTAASAQSQMPFWDGYCRYWQDMLKADAQNDAERPAA</sequence>
<dbReference type="OrthoDB" id="9006316at2"/>
<accession>A0A158CJ75</accession>
<protein>
    <submittedName>
        <fullName evidence="1">Uncharacterized protein</fullName>
    </submittedName>
</protein>
<dbReference type="EMBL" id="FCOA02000022">
    <property type="protein sequence ID" value="SAK81567.1"/>
    <property type="molecule type" value="Genomic_DNA"/>
</dbReference>
<name>A0A158CJ75_9BURK</name>
<comment type="caution">
    <text evidence="1">The sequence shown here is derived from an EMBL/GenBank/DDBJ whole genome shotgun (WGS) entry which is preliminary data.</text>
</comment>
<proteinExistence type="predicted"/>
<gene>
    <name evidence="1" type="ORF">AWB79_05362</name>
</gene>
<dbReference type="Proteomes" id="UP000054851">
    <property type="component" value="Unassembled WGS sequence"/>
</dbReference>
<evidence type="ECO:0000313" key="1">
    <source>
        <dbReference type="EMBL" id="SAK81567.1"/>
    </source>
</evidence>
<dbReference type="AlphaFoldDB" id="A0A158CJ75"/>